<accession>A0A7U4DQA3</accession>
<dbReference type="Proteomes" id="UP000006365">
    <property type="component" value="Chromosome"/>
</dbReference>
<gene>
    <name evidence="2" type="ordered locus">Despr_2686</name>
</gene>
<sequence length="265" mass="31162">MKRLFSKLSSPQRKALYCLTENVERFVGQYGRDRVAVMTLTFPDHLTDPREASKRLNSFMSNFLRERIGSFITVRELHESGSWHYHLLVAFQAPICLGFRWKYAKDHKAIPVFKTATKALKTLWRDIREAAPKYGFGRSEILPVRTGKGLAKYFSKVILQRALDPERFKGVRLVSYSRNFLRSVARFAWNNPYTRDFRRKVKRFATELLGITEKLTDEPPDVDWLSYLFPAWFWRYGKVIDGIDRILAQPDLANMYRHTIQPAEF</sequence>
<feature type="domain" description="Replication-associated protein ORF2/G2P" evidence="1">
    <location>
        <begin position="37"/>
        <end position="156"/>
    </location>
</feature>
<dbReference type="EMBL" id="CP002364">
    <property type="protein sequence ID" value="ADW18822.1"/>
    <property type="molecule type" value="Genomic_DNA"/>
</dbReference>
<evidence type="ECO:0000313" key="2">
    <source>
        <dbReference type="EMBL" id="ADW18822.1"/>
    </source>
</evidence>
<evidence type="ECO:0000313" key="3">
    <source>
        <dbReference type="Proteomes" id="UP000006365"/>
    </source>
</evidence>
<reference evidence="2 3" key="1">
    <citation type="journal article" date="2011" name="Stand. Genomic Sci.">
        <title>Complete genome sequence of Desulfobulbus propionicus type strain (1pr3).</title>
        <authorList>
            <person name="Pagani I."/>
            <person name="Lapidus A."/>
            <person name="Nolan M."/>
            <person name="Lucas S."/>
            <person name="Hammon N."/>
            <person name="Deshpande S."/>
            <person name="Cheng J.F."/>
            <person name="Chertkov O."/>
            <person name="Davenport K."/>
            <person name="Tapia R."/>
            <person name="Han C."/>
            <person name="Goodwin L."/>
            <person name="Pitluck S."/>
            <person name="Liolios K."/>
            <person name="Mavromatis K."/>
            <person name="Ivanova N."/>
            <person name="Mikhailova N."/>
            <person name="Pati A."/>
            <person name="Chen A."/>
            <person name="Palaniappan K."/>
            <person name="Land M."/>
            <person name="Hauser L."/>
            <person name="Chang Y.J."/>
            <person name="Jeffries C.D."/>
            <person name="Detter J.C."/>
            <person name="Brambilla E."/>
            <person name="Kannan K.P."/>
            <person name="Djao O.D."/>
            <person name="Rohde M."/>
            <person name="Pukall R."/>
            <person name="Spring S."/>
            <person name="Goker M."/>
            <person name="Sikorski J."/>
            <person name="Woyke T."/>
            <person name="Bristow J."/>
            <person name="Eisen J.A."/>
            <person name="Markowitz V."/>
            <person name="Hugenholtz P."/>
            <person name="Kyrpides N.C."/>
            <person name="Klenk H.P."/>
        </authorList>
    </citation>
    <scope>NUCLEOTIDE SEQUENCE [LARGE SCALE GENOMIC DNA]</scope>
    <source>
        <strain evidence="3">ATCC 33891 / DSM 2032 / 1pr3</strain>
    </source>
</reference>
<name>A0A7U4DQA3_DESPD</name>
<organism evidence="2 3">
    <name type="scientific">Desulfobulbus propionicus (strain ATCC 33891 / DSM 2032 / VKM B-1956 / 1pr3)</name>
    <dbReference type="NCBI Taxonomy" id="577650"/>
    <lineage>
        <taxon>Bacteria</taxon>
        <taxon>Pseudomonadati</taxon>
        <taxon>Thermodesulfobacteriota</taxon>
        <taxon>Desulfobulbia</taxon>
        <taxon>Desulfobulbales</taxon>
        <taxon>Desulfobulbaceae</taxon>
        <taxon>Desulfobulbus</taxon>
    </lineage>
</organism>
<dbReference type="SUPFAM" id="SSF55464">
    <property type="entry name" value="Origin of replication-binding domain, RBD-like"/>
    <property type="match status" value="1"/>
</dbReference>
<evidence type="ECO:0000259" key="1">
    <source>
        <dbReference type="Pfam" id="PF23343"/>
    </source>
</evidence>
<protein>
    <recommendedName>
        <fullName evidence="1">Replication-associated protein ORF2/G2P domain-containing protein</fullName>
    </recommendedName>
</protein>
<dbReference type="Pfam" id="PF23343">
    <property type="entry name" value="REP_ORF2-G2P"/>
    <property type="match status" value="1"/>
</dbReference>
<proteinExistence type="predicted"/>
<dbReference type="KEGG" id="dpr:Despr_2686"/>
<dbReference type="AlphaFoldDB" id="A0A7U4DQA3"/>
<dbReference type="InterPro" id="IPR056906">
    <property type="entry name" value="ORF2/G2P_dom"/>
</dbReference>
<dbReference type="Gene3D" id="3.40.1310.20">
    <property type="match status" value="1"/>
</dbReference>
<keyword evidence="3" id="KW-1185">Reference proteome</keyword>